<name>A0A381NZ66_9ZZZZ</name>
<reference evidence="4" key="1">
    <citation type="submission" date="2018-05" db="EMBL/GenBank/DDBJ databases">
        <authorList>
            <person name="Lanie J.A."/>
            <person name="Ng W.-L."/>
            <person name="Kazmierczak K.M."/>
            <person name="Andrzejewski T.M."/>
            <person name="Davidsen T.M."/>
            <person name="Wayne K.J."/>
            <person name="Tettelin H."/>
            <person name="Glass J.I."/>
            <person name="Rusch D."/>
            <person name="Podicherti R."/>
            <person name="Tsui H.-C.T."/>
            <person name="Winkler M.E."/>
        </authorList>
    </citation>
    <scope>NUCLEOTIDE SEQUENCE</scope>
</reference>
<evidence type="ECO:0000256" key="1">
    <source>
        <dbReference type="ARBA" id="ARBA00023002"/>
    </source>
</evidence>
<evidence type="ECO:0000313" key="4">
    <source>
        <dbReference type="EMBL" id="SUZ59922.1"/>
    </source>
</evidence>
<feature type="non-terminal residue" evidence="4">
    <location>
        <position position="1"/>
    </location>
</feature>
<feature type="domain" description="Luciferase-like" evidence="3">
    <location>
        <begin position="19"/>
        <end position="308"/>
    </location>
</feature>
<dbReference type="PANTHER" id="PTHR30137:SF8">
    <property type="entry name" value="BLR5498 PROTEIN"/>
    <property type="match status" value="1"/>
</dbReference>
<dbReference type="InterPro" id="IPR050766">
    <property type="entry name" value="Bact_Lucif_Oxidored"/>
</dbReference>
<protein>
    <recommendedName>
        <fullName evidence="3">Luciferase-like domain-containing protein</fullName>
    </recommendedName>
</protein>
<evidence type="ECO:0000259" key="3">
    <source>
        <dbReference type="Pfam" id="PF00296"/>
    </source>
</evidence>
<dbReference type="Gene3D" id="3.20.20.30">
    <property type="entry name" value="Luciferase-like domain"/>
    <property type="match status" value="1"/>
</dbReference>
<evidence type="ECO:0000256" key="2">
    <source>
        <dbReference type="ARBA" id="ARBA00023033"/>
    </source>
</evidence>
<proteinExistence type="predicted"/>
<gene>
    <name evidence="4" type="ORF">METZ01_LOCUS12776</name>
</gene>
<dbReference type="GO" id="GO:0004497">
    <property type="term" value="F:monooxygenase activity"/>
    <property type="evidence" value="ECO:0007669"/>
    <property type="project" value="UniProtKB-KW"/>
</dbReference>
<dbReference type="PANTHER" id="PTHR30137">
    <property type="entry name" value="LUCIFERASE-LIKE MONOOXYGENASE"/>
    <property type="match status" value="1"/>
</dbReference>
<keyword evidence="1" id="KW-0560">Oxidoreductase</keyword>
<keyword evidence="2" id="KW-0503">Monooxygenase</keyword>
<dbReference type="EMBL" id="UINC01000709">
    <property type="protein sequence ID" value="SUZ59922.1"/>
    <property type="molecule type" value="Genomic_DNA"/>
</dbReference>
<accession>A0A381NZ66</accession>
<dbReference type="InterPro" id="IPR011251">
    <property type="entry name" value="Luciferase-like_dom"/>
</dbReference>
<sequence>VDFNHFLSSYMPDPAYGGQHLFADMVEQATTAERLGYRGVTIPEHHLINLLLTPSPLQMAVKLSCETDRMELVTSVAALPLRDMRVFAGEVIQADILTDGRLILGVGRGAFAYEMARMGSSIEESRAKFDESLDVLIALMTTEEVSWNGDFYQFEPLTVMPRPMTQPMPKLMVAVMNPPGIAAYTRRGFNIQTTPLAGRPDLFRAQIAAHKEAKAEMGEAGRHLRIMMSRVIYCARDVADARHKVEMAYEYYSRFDNLFTGPGIVRNGVIQPLPRQQTIEELEENLIICPPDEMVERLAEYRDTGIDEVILSSNLGQPQGEHLEAMERFATEVKPHLEQRATAA</sequence>
<dbReference type="SUPFAM" id="SSF51679">
    <property type="entry name" value="Bacterial luciferase-like"/>
    <property type="match status" value="1"/>
</dbReference>
<dbReference type="GO" id="GO:0005829">
    <property type="term" value="C:cytosol"/>
    <property type="evidence" value="ECO:0007669"/>
    <property type="project" value="TreeGrafter"/>
</dbReference>
<dbReference type="GO" id="GO:0016705">
    <property type="term" value="F:oxidoreductase activity, acting on paired donors, with incorporation or reduction of molecular oxygen"/>
    <property type="evidence" value="ECO:0007669"/>
    <property type="project" value="InterPro"/>
</dbReference>
<organism evidence="4">
    <name type="scientific">marine metagenome</name>
    <dbReference type="NCBI Taxonomy" id="408172"/>
    <lineage>
        <taxon>unclassified sequences</taxon>
        <taxon>metagenomes</taxon>
        <taxon>ecological metagenomes</taxon>
    </lineage>
</organism>
<dbReference type="AlphaFoldDB" id="A0A381NZ66"/>
<dbReference type="InterPro" id="IPR036661">
    <property type="entry name" value="Luciferase-like_sf"/>
</dbReference>
<dbReference type="Pfam" id="PF00296">
    <property type="entry name" value="Bac_luciferase"/>
    <property type="match status" value="1"/>
</dbReference>